<evidence type="ECO:0000313" key="1">
    <source>
        <dbReference type="EnsemblPlants" id="OPUNC06G15990.1"/>
    </source>
</evidence>
<organism evidence="1">
    <name type="scientific">Oryza punctata</name>
    <name type="common">Red rice</name>
    <dbReference type="NCBI Taxonomy" id="4537"/>
    <lineage>
        <taxon>Eukaryota</taxon>
        <taxon>Viridiplantae</taxon>
        <taxon>Streptophyta</taxon>
        <taxon>Embryophyta</taxon>
        <taxon>Tracheophyta</taxon>
        <taxon>Spermatophyta</taxon>
        <taxon>Magnoliopsida</taxon>
        <taxon>Liliopsida</taxon>
        <taxon>Poales</taxon>
        <taxon>Poaceae</taxon>
        <taxon>BOP clade</taxon>
        <taxon>Oryzoideae</taxon>
        <taxon>Oryzeae</taxon>
        <taxon>Oryzinae</taxon>
        <taxon>Oryza</taxon>
    </lineage>
</organism>
<proteinExistence type="predicted"/>
<reference evidence="1" key="1">
    <citation type="submission" date="2015-04" db="UniProtKB">
        <authorList>
            <consortium name="EnsemblPlants"/>
        </authorList>
    </citation>
    <scope>IDENTIFICATION</scope>
</reference>
<dbReference type="Gramene" id="OPUNC06G15990.1">
    <property type="protein sequence ID" value="OPUNC06G15990.1"/>
    <property type="gene ID" value="OPUNC06G15990"/>
</dbReference>
<keyword evidence="2" id="KW-1185">Reference proteome</keyword>
<reference evidence="1" key="2">
    <citation type="submission" date="2018-05" db="EMBL/GenBank/DDBJ databases">
        <title>OpunRS2 (Oryza punctata Reference Sequence Version 2).</title>
        <authorList>
            <person name="Zhang J."/>
            <person name="Kudrna D."/>
            <person name="Lee S."/>
            <person name="Talag J."/>
            <person name="Welchert J."/>
            <person name="Wing R.A."/>
        </authorList>
    </citation>
    <scope>NUCLEOTIDE SEQUENCE [LARGE SCALE GENOMIC DNA]</scope>
</reference>
<dbReference type="HOGENOM" id="CLU_2065320_0_0_1"/>
<dbReference type="EnsemblPlants" id="OPUNC06G15990.1">
    <property type="protein sequence ID" value="OPUNC06G15990.1"/>
    <property type="gene ID" value="OPUNC06G15990"/>
</dbReference>
<accession>A0A0E0LCE4</accession>
<evidence type="ECO:0000313" key="2">
    <source>
        <dbReference type="Proteomes" id="UP000026962"/>
    </source>
</evidence>
<dbReference type="AlphaFoldDB" id="A0A0E0LCE4"/>
<name>A0A0E0LCE4_ORYPU</name>
<protein>
    <submittedName>
        <fullName evidence="1">Uncharacterized protein</fullName>
    </submittedName>
</protein>
<sequence length="119" mass="13155">MDRGKGAVADSFAAATAIPFLFLCCQRTSPASLPRRPIKPPASGYDSAPLAIWPAPEPKRLGRMRHKSRSEAYLTQDLSHKSSRINGSRNVGCHLSKTWNERGHHKNVNMLYDTVKVGN</sequence>
<dbReference type="Proteomes" id="UP000026962">
    <property type="component" value="Chromosome 6"/>
</dbReference>